<keyword evidence="5 6" id="KW-0472">Membrane</keyword>
<evidence type="ECO:0008006" key="9">
    <source>
        <dbReference type="Google" id="ProtNLM"/>
    </source>
</evidence>
<evidence type="ECO:0000256" key="3">
    <source>
        <dbReference type="ARBA" id="ARBA00022692"/>
    </source>
</evidence>
<dbReference type="InterPro" id="IPR019334">
    <property type="entry name" value="TMEM170A/B/YPR153W-like"/>
</dbReference>
<dbReference type="OrthoDB" id="2131401at2759"/>
<evidence type="ECO:0000256" key="5">
    <source>
        <dbReference type="ARBA" id="ARBA00023136"/>
    </source>
</evidence>
<evidence type="ECO:0000313" key="8">
    <source>
        <dbReference type="Proteomes" id="UP000829685"/>
    </source>
</evidence>
<dbReference type="PANTHER" id="PTHR22779">
    <property type="entry name" value="SD17342P"/>
    <property type="match status" value="1"/>
</dbReference>
<proteinExistence type="inferred from homology"/>
<keyword evidence="3 6" id="KW-0812">Transmembrane</keyword>
<evidence type="ECO:0000256" key="2">
    <source>
        <dbReference type="ARBA" id="ARBA00006325"/>
    </source>
</evidence>
<accession>A0A9Q0AUG0</accession>
<evidence type="ECO:0000256" key="4">
    <source>
        <dbReference type="ARBA" id="ARBA00022989"/>
    </source>
</evidence>
<dbReference type="AlphaFoldDB" id="A0A9Q0AUG0"/>
<dbReference type="Pfam" id="PF10190">
    <property type="entry name" value="Tmemb_170"/>
    <property type="match status" value="1"/>
</dbReference>
<dbReference type="PANTHER" id="PTHR22779:SF6">
    <property type="entry name" value="SD17342P"/>
    <property type="match status" value="1"/>
</dbReference>
<dbReference type="EMBL" id="JAFIMR010000004">
    <property type="protein sequence ID" value="KAI1879643.1"/>
    <property type="molecule type" value="Genomic_DNA"/>
</dbReference>
<organism evidence="7 8">
    <name type="scientific">Neoarthrinium moseri</name>
    <dbReference type="NCBI Taxonomy" id="1658444"/>
    <lineage>
        <taxon>Eukaryota</taxon>
        <taxon>Fungi</taxon>
        <taxon>Dikarya</taxon>
        <taxon>Ascomycota</taxon>
        <taxon>Pezizomycotina</taxon>
        <taxon>Sordariomycetes</taxon>
        <taxon>Xylariomycetidae</taxon>
        <taxon>Amphisphaeriales</taxon>
        <taxon>Apiosporaceae</taxon>
        <taxon>Neoarthrinium</taxon>
    </lineage>
</organism>
<evidence type="ECO:0000313" key="7">
    <source>
        <dbReference type="EMBL" id="KAI1879643.1"/>
    </source>
</evidence>
<evidence type="ECO:0000256" key="1">
    <source>
        <dbReference type="ARBA" id="ARBA00004141"/>
    </source>
</evidence>
<comment type="similarity">
    <text evidence="2">Belongs to the TMEM170 family.</text>
</comment>
<dbReference type="Proteomes" id="UP000829685">
    <property type="component" value="Unassembled WGS sequence"/>
</dbReference>
<evidence type="ECO:0000256" key="6">
    <source>
        <dbReference type="SAM" id="Phobius"/>
    </source>
</evidence>
<sequence length="142" mass="15684">MGQTVSTANAGACDPVRPSFPSLYWPADSCNHAIYYLWDSWRFTLLWTLILYAIFHMGAAAIALGVQVGKHRSTWKYLWTVPIIYAITAALEAAFAGSIVGVLVGAVYFNGKLHMSTWIPFIWGWINVLVLIVSSFTIQGGL</sequence>
<feature type="transmembrane region" description="Helical" evidence="6">
    <location>
        <begin position="78"/>
        <end position="109"/>
    </location>
</feature>
<comment type="caution">
    <text evidence="7">The sequence shown here is derived from an EMBL/GenBank/DDBJ whole genome shotgun (WGS) entry which is preliminary data.</text>
</comment>
<gene>
    <name evidence="7" type="ORF">JX265_002597</name>
</gene>
<comment type="subcellular location">
    <subcellularLocation>
        <location evidence="1">Membrane</location>
        <topology evidence="1">Multi-pass membrane protein</topology>
    </subcellularLocation>
</comment>
<feature type="transmembrane region" description="Helical" evidence="6">
    <location>
        <begin position="121"/>
        <end position="138"/>
    </location>
</feature>
<keyword evidence="4 6" id="KW-1133">Transmembrane helix</keyword>
<reference evidence="7" key="1">
    <citation type="submission" date="2021-03" db="EMBL/GenBank/DDBJ databases">
        <title>Revisited historic fungal species revealed as producer of novel bioactive compounds through whole genome sequencing and comparative genomics.</title>
        <authorList>
            <person name="Vignolle G.A."/>
            <person name="Hochenegger N."/>
            <person name="Mach R.L."/>
            <person name="Mach-Aigner A.R."/>
            <person name="Javad Rahimi M."/>
            <person name="Salim K.A."/>
            <person name="Chan C.M."/>
            <person name="Lim L.B.L."/>
            <person name="Cai F."/>
            <person name="Druzhinina I.S."/>
            <person name="U'Ren J.M."/>
            <person name="Derntl C."/>
        </authorList>
    </citation>
    <scope>NUCLEOTIDE SEQUENCE</scope>
    <source>
        <strain evidence="7">TUCIM 5799</strain>
    </source>
</reference>
<feature type="transmembrane region" description="Helical" evidence="6">
    <location>
        <begin position="45"/>
        <end position="66"/>
    </location>
</feature>
<dbReference type="GO" id="GO:0016020">
    <property type="term" value="C:membrane"/>
    <property type="evidence" value="ECO:0007669"/>
    <property type="project" value="UniProtKB-SubCell"/>
</dbReference>
<keyword evidence="8" id="KW-1185">Reference proteome</keyword>
<protein>
    <recommendedName>
        <fullName evidence="9">Integral membrane protein</fullName>
    </recommendedName>
</protein>
<name>A0A9Q0AUG0_9PEZI</name>